<dbReference type="STRING" id="237682.SAMN05421676_103349"/>
<dbReference type="OrthoDB" id="2300232at2"/>
<gene>
    <name evidence="3" type="ORF">SAMN05421676_103349</name>
</gene>
<proteinExistence type="predicted"/>
<organism evidence="3 4">
    <name type="scientific">Salinibacillus kushneri</name>
    <dbReference type="NCBI Taxonomy" id="237682"/>
    <lineage>
        <taxon>Bacteria</taxon>
        <taxon>Bacillati</taxon>
        <taxon>Bacillota</taxon>
        <taxon>Bacilli</taxon>
        <taxon>Bacillales</taxon>
        <taxon>Bacillaceae</taxon>
        <taxon>Salinibacillus</taxon>
    </lineage>
</organism>
<keyword evidence="3" id="KW-0240">DNA-directed RNA polymerase</keyword>
<evidence type="ECO:0000313" key="3">
    <source>
        <dbReference type="EMBL" id="SET25301.1"/>
    </source>
</evidence>
<keyword evidence="2" id="KW-0812">Transmembrane</keyword>
<feature type="compositionally biased region" description="Basic and acidic residues" evidence="1">
    <location>
        <begin position="1"/>
        <end position="26"/>
    </location>
</feature>
<evidence type="ECO:0000313" key="4">
    <source>
        <dbReference type="Proteomes" id="UP000199095"/>
    </source>
</evidence>
<evidence type="ECO:0000256" key="1">
    <source>
        <dbReference type="SAM" id="MobiDB-lite"/>
    </source>
</evidence>
<dbReference type="RefSeq" id="WP_093133148.1">
    <property type="nucleotide sequence ID" value="NZ_FOHJ01000003.1"/>
</dbReference>
<keyword evidence="2" id="KW-0472">Membrane</keyword>
<sequence>MVTEQKKNRTMSREKAKKEEEKETKQDKKRKPNAKNAEKRSKKPRKRIFPIWLRIIVIAILCAVSLGLGLMIGYGVIGNGQPSDAFDTSTWQHIIDIVSQE</sequence>
<reference evidence="4" key="1">
    <citation type="submission" date="2016-10" db="EMBL/GenBank/DDBJ databases">
        <authorList>
            <person name="Varghese N."/>
            <person name="Submissions S."/>
        </authorList>
    </citation>
    <scope>NUCLEOTIDE SEQUENCE [LARGE SCALE GENOMIC DNA]</scope>
    <source>
        <strain evidence="4">CGMCC 1.3566</strain>
    </source>
</reference>
<dbReference type="Proteomes" id="UP000199095">
    <property type="component" value="Unassembled WGS sequence"/>
</dbReference>
<dbReference type="EMBL" id="FOHJ01000003">
    <property type="protein sequence ID" value="SET25301.1"/>
    <property type="molecule type" value="Genomic_DNA"/>
</dbReference>
<keyword evidence="3" id="KW-0804">Transcription</keyword>
<feature type="region of interest" description="Disordered" evidence="1">
    <location>
        <begin position="1"/>
        <end position="44"/>
    </location>
</feature>
<dbReference type="GO" id="GO:0000428">
    <property type="term" value="C:DNA-directed RNA polymerase complex"/>
    <property type="evidence" value="ECO:0007669"/>
    <property type="project" value="UniProtKB-KW"/>
</dbReference>
<name>A0A1I0CZJ7_9BACI</name>
<accession>A0A1I0CZJ7</accession>
<keyword evidence="4" id="KW-1185">Reference proteome</keyword>
<keyword evidence="2" id="KW-1133">Transmembrane helix</keyword>
<dbReference type="InterPro" id="IPR024596">
    <property type="entry name" value="RNApol_su_b/EpuA"/>
</dbReference>
<evidence type="ECO:0000256" key="2">
    <source>
        <dbReference type="SAM" id="Phobius"/>
    </source>
</evidence>
<feature type="transmembrane region" description="Helical" evidence="2">
    <location>
        <begin position="51"/>
        <end position="77"/>
    </location>
</feature>
<dbReference type="AlphaFoldDB" id="A0A1I0CZJ7"/>
<dbReference type="Pfam" id="PF11772">
    <property type="entry name" value="EpuA"/>
    <property type="match status" value="1"/>
</dbReference>
<protein>
    <submittedName>
        <fullName evidence="3">DNA-directed RNA polymerase subunit beta</fullName>
    </submittedName>
</protein>